<accession>A0ABT0Q9C9</accession>
<protein>
    <submittedName>
        <fullName evidence="2">Uncharacterized protein</fullName>
    </submittedName>
</protein>
<proteinExistence type="predicted"/>
<evidence type="ECO:0000313" key="2">
    <source>
        <dbReference type="EMBL" id="MCL6286022.1"/>
    </source>
</evidence>
<evidence type="ECO:0000256" key="1">
    <source>
        <dbReference type="SAM" id="MobiDB-lite"/>
    </source>
</evidence>
<comment type="caution">
    <text evidence="2">The sequence shown here is derived from an EMBL/GenBank/DDBJ whole genome shotgun (WGS) entry which is preliminary data.</text>
</comment>
<dbReference type="Proteomes" id="UP001203880">
    <property type="component" value="Unassembled WGS sequence"/>
</dbReference>
<feature type="region of interest" description="Disordered" evidence="1">
    <location>
        <begin position="1"/>
        <end position="29"/>
    </location>
</feature>
<keyword evidence="3" id="KW-1185">Reference proteome</keyword>
<reference evidence="2" key="1">
    <citation type="submission" date="2022-05" db="EMBL/GenBank/DDBJ databases">
        <authorList>
            <person name="Park J.-S."/>
        </authorList>
    </citation>
    <scope>NUCLEOTIDE SEQUENCE</scope>
    <source>
        <strain evidence="2">2012CJ41-6</strain>
    </source>
</reference>
<gene>
    <name evidence="2" type="ORF">M3P21_21125</name>
</gene>
<dbReference type="RefSeq" id="WP_249713370.1">
    <property type="nucleotide sequence ID" value="NZ_JAMFMB010000048.1"/>
</dbReference>
<dbReference type="EMBL" id="JAMFMB010000048">
    <property type="protein sequence ID" value="MCL6286022.1"/>
    <property type="molecule type" value="Genomic_DNA"/>
</dbReference>
<organism evidence="2 3">
    <name type="scientific">Ruegeria spongiae</name>
    <dbReference type="NCBI Taxonomy" id="2942209"/>
    <lineage>
        <taxon>Bacteria</taxon>
        <taxon>Pseudomonadati</taxon>
        <taxon>Pseudomonadota</taxon>
        <taxon>Alphaproteobacteria</taxon>
        <taxon>Rhodobacterales</taxon>
        <taxon>Roseobacteraceae</taxon>
        <taxon>Ruegeria</taxon>
    </lineage>
</organism>
<sequence>MSKKDKNHLHPANPANLAKQPPYGGDADPHFSEFSGFSSPAVNFTRFAWGCDYEVV</sequence>
<name>A0ABT0Q9C9_9RHOB</name>
<evidence type="ECO:0000313" key="3">
    <source>
        <dbReference type="Proteomes" id="UP001203880"/>
    </source>
</evidence>